<sequence>MADKKKKPFLPKEPTTPRRPVILKSERDNSNKEATKEKEKEKQPTIILKTREQSTPKDEIPQSPKISKTSNLEAEGPHPSKIVQNENKEKKTIEQKVSPPLKPMLEPVKLLDKHFVFNSGALEFLHDSSTNYLVVGIIGTQGVGKSTILNLIAQNKFDQNLCSEILNSHEAPEGVYETNVMANIENQSDNLDLIQPQEPKIDKNTLSKFKIQDIEQIERGVHCTKGIDMYITNDRVILLDCQALWSPSLIEDSMPPIKSKSSNEITVECLQIASFLMAICHVLIAVQDWFTDYNFIRYIQTAEMLKPSLSASNTISNQEGSESTAIGENQPHLLLLHNRCQLEDYTPESIKIMQDLYRKAFQKSSLQLNSGMYMYSDTNRNGLNVDSVCKSYNVETCGSPINMFLLPEVYEDYDNVDIYRGHPPFEQLAKRLRWMVLGVNRHQITNVPNLSERGWLQYCSKAWETIRKCTFFMEYERFLPY</sequence>
<dbReference type="OrthoDB" id="79514at2759"/>
<feature type="region of interest" description="Disordered" evidence="3">
    <location>
        <begin position="1"/>
        <end position="92"/>
    </location>
</feature>
<dbReference type="Proteomes" id="UP000504629">
    <property type="component" value="Unplaced"/>
</dbReference>
<evidence type="ECO:0000313" key="4">
    <source>
        <dbReference type="Proteomes" id="UP000504629"/>
    </source>
</evidence>
<organism evidence="4 5">
    <name type="scientific">Bombyx mandarina</name>
    <name type="common">Wild silk moth</name>
    <name type="synonym">Wild silkworm</name>
    <dbReference type="NCBI Taxonomy" id="7092"/>
    <lineage>
        <taxon>Eukaryota</taxon>
        <taxon>Metazoa</taxon>
        <taxon>Ecdysozoa</taxon>
        <taxon>Arthropoda</taxon>
        <taxon>Hexapoda</taxon>
        <taxon>Insecta</taxon>
        <taxon>Pterygota</taxon>
        <taxon>Neoptera</taxon>
        <taxon>Endopterygota</taxon>
        <taxon>Lepidoptera</taxon>
        <taxon>Glossata</taxon>
        <taxon>Ditrysia</taxon>
        <taxon>Bombycoidea</taxon>
        <taxon>Bombycidae</taxon>
        <taxon>Bombycinae</taxon>
        <taxon>Bombyx</taxon>
    </lineage>
</organism>
<dbReference type="RefSeq" id="XP_028025463.1">
    <property type="nucleotide sequence ID" value="XM_028169662.1"/>
</dbReference>
<keyword evidence="2" id="KW-0866">Nonsense-mediated mRNA decay</keyword>
<evidence type="ECO:0000256" key="1">
    <source>
        <dbReference type="ARBA" id="ARBA00007712"/>
    </source>
</evidence>
<feature type="compositionally biased region" description="Basic and acidic residues" evidence="3">
    <location>
        <begin position="24"/>
        <end position="60"/>
    </location>
</feature>
<dbReference type="InterPro" id="IPR039177">
    <property type="entry name" value="SMG9"/>
</dbReference>
<dbReference type="KEGG" id="bman:114239460"/>
<keyword evidence="4" id="KW-1185">Reference proteome</keyword>
<dbReference type="SUPFAM" id="SSF52540">
    <property type="entry name" value="P-loop containing nucleoside triphosphate hydrolases"/>
    <property type="match status" value="1"/>
</dbReference>
<gene>
    <name evidence="5" type="primary">LOC114239460</name>
</gene>
<dbReference type="PANTHER" id="PTHR14270:SF0">
    <property type="entry name" value="NONSENSE-MEDIATED MRNA DECAY FACTOR SMG9"/>
    <property type="match status" value="1"/>
</dbReference>
<comment type="similarity">
    <text evidence="1">Belongs to the SMG9 family.</text>
</comment>
<evidence type="ECO:0000313" key="5">
    <source>
        <dbReference type="RefSeq" id="XP_028025463.1"/>
    </source>
</evidence>
<dbReference type="AlphaFoldDB" id="A0A6J2J887"/>
<dbReference type="GeneID" id="114239460"/>
<evidence type="ECO:0000256" key="3">
    <source>
        <dbReference type="SAM" id="MobiDB-lite"/>
    </source>
</evidence>
<reference evidence="5" key="1">
    <citation type="submission" date="2025-08" db="UniProtKB">
        <authorList>
            <consortium name="RefSeq"/>
        </authorList>
    </citation>
    <scope>IDENTIFICATION</scope>
    <source>
        <tissue evidence="5">Silk gland</tissue>
    </source>
</reference>
<protein>
    <submittedName>
        <fullName evidence="5">Protein SMG9</fullName>
    </submittedName>
</protein>
<dbReference type="Gene3D" id="3.40.50.300">
    <property type="entry name" value="P-loop containing nucleotide triphosphate hydrolases"/>
    <property type="match status" value="1"/>
</dbReference>
<evidence type="ECO:0000256" key="2">
    <source>
        <dbReference type="ARBA" id="ARBA00023161"/>
    </source>
</evidence>
<dbReference type="GO" id="GO:0000184">
    <property type="term" value="P:nuclear-transcribed mRNA catabolic process, nonsense-mediated decay"/>
    <property type="evidence" value="ECO:0007669"/>
    <property type="project" value="UniProtKB-KW"/>
</dbReference>
<dbReference type="PANTHER" id="PTHR14270">
    <property type="entry name" value="NONSENSE-MEDIATED MRNA DECAY FACTOR SMG9"/>
    <property type="match status" value="1"/>
</dbReference>
<dbReference type="InterPro" id="IPR027417">
    <property type="entry name" value="P-loop_NTPase"/>
</dbReference>
<name>A0A6J2J887_BOMMA</name>
<proteinExistence type="inferred from homology"/>
<accession>A0A6J2J887</accession>